<accession>A0ABP0WP38</accession>
<evidence type="ECO:0000313" key="1">
    <source>
        <dbReference type="EMBL" id="CAK9268641.1"/>
    </source>
</evidence>
<proteinExistence type="predicted"/>
<reference evidence="1 2" key="1">
    <citation type="submission" date="2024-02" db="EMBL/GenBank/DDBJ databases">
        <authorList>
            <consortium name="ELIXIR-Norway"/>
            <consortium name="Elixir Norway"/>
        </authorList>
    </citation>
    <scope>NUCLEOTIDE SEQUENCE [LARGE SCALE GENOMIC DNA]</scope>
</reference>
<dbReference type="EMBL" id="OZ020097">
    <property type="protein sequence ID" value="CAK9268641.1"/>
    <property type="molecule type" value="Genomic_DNA"/>
</dbReference>
<keyword evidence="2" id="KW-1185">Reference proteome</keyword>
<sequence>MNKFKISNKTNPMYVTEFGQHQINRSENADIILLPGQNIRGLFPHPLMRLPKNKAQFAERMQKQPVRVFASCWDPAAVEYL</sequence>
<protein>
    <submittedName>
        <fullName evidence="1">Uncharacterized protein</fullName>
    </submittedName>
</protein>
<gene>
    <name evidence="1" type="ORF">CSSPJE1EN1_LOCUS14119</name>
</gene>
<evidence type="ECO:0000313" key="2">
    <source>
        <dbReference type="Proteomes" id="UP001497444"/>
    </source>
</evidence>
<dbReference type="Proteomes" id="UP001497444">
    <property type="component" value="Chromosome 2"/>
</dbReference>
<organism evidence="1 2">
    <name type="scientific">Sphagnum jensenii</name>
    <dbReference type="NCBI Taxonomy" id="128206"/>
    <lineage>
        <taxon>Eukaryota</taxon>
        <taxon>Viridiplantae</taxon>
        <taxon>Streptophyta</taxon>
        <taxon>Embryophyta</taxon>
        <taxon>Bryophyta</taxon>
        <taxon>Sphagnophytina</taxon>
        <taxon>Sphagnopsida</taxon>
        <taxon>Sphagnales</taxon>
        <taxon>Sphagnaceae</taxon>
        <taxon>Sphagnum</taxon>
    </lineage>
</organism>
<name>A0ABP0WP38_9BRYO</name>